<protein>
    <submittedName>
        <fullName evidence="1">Uncharacterized protein</fullName>
    </submittedName>
</protein>
<evidence type="ECO:0000313" key="1">
    <source>
        <dbReference type="Ensembl" id="ENSAOWP00000026843.1"/>
    </source>
</evidence>
<accession>A0A8B9QHG0</accession>
<dbReference type="Proteomes" id="UP000694424">
    <property type="component" value="Unplaced"/>
</dbReference>
<reference evidence="1" key="2">
    <citation type="submission" date="2025-09" db="UniProtKB">
        <authorList>
            <consortium name="Ensembl"/>
        </authorList>
    </citation>
    <scope>IDENTIFICATION</scope>
</reference>
<keyword evidence="2" id="KW-1185">Reference proteome</keyword>
<organism evidence="1 2">
    <name type="scientific">Apteryx owenii</name>
    <name type="common">Little spotted kiwi</name>
    <dbReference type="NCBI Taxonomy" id="8824"/>
    <lineage>
        <taxon>Eukaryota</taxon>
        <taxon>Metazoa</taxon>
        <taxon>Chordata</taxon>
        <taxon>Craniata</taxon>
        <taxon>Vertebrata</taxon>
        <taxon>Euteleostomi</taxon>
        <taxon>Archelosauria</taxon>
        <taxon>Archosauria</taxon>
        <taxon>Dinosauria</taxon>
        <taxon>Saurischia</taxon>
        <taxon>Theropoda</taxon>
        <taxon>Coelurosauria</taxon>
        <taxon>Aves</taxon>
        <taxon>Palaeognathae</taxon>
        <taxon>Apterygiformes</taxon>
        <taxon>Apterygidae</taxon>
        <taxon>Apteryx</taxon>
    </lineage>
</organism>
<sequence>MISIVLPTIEVLSKLKSILSNPATALSTKFMQYSKSFVVISTMFTASSPGADSISRNHFLRSSVRSNSSPVQVLS</sequence>
<name>A0A8B9QHG0_APTOW</name>
<proteinExistence type="predicted"/>
<evidence type="ECO:0000313" key="2">
    <source>
        <dbReference type="Proteomes" id="UP000694424"/>
    </source>
</evidence>
<reference evidence="1" key="1">
    <citation type="submission" date="2025-08" db="UniProtKB">
        <authorList>
            <consortium name="Ensembl"/>
        </authorList>
    </citation>
    <scope>IDENTIFICATION</scope>
</reference>
<dbReference type="AlphaFoldDB" id="A0A8B9QHG0"/>
<dbReference type="Ensembl" id="ENSAOWT00000030408.1">
    <property type="protein sequence ID" value="ENSAOWP00000026843.1"/>
    <property type="gene ID" value="ENSAOWG00000018092.1"/>
</dbReference>